<dbReference type="Proteomes" id="UP000640786">
    <property type="component" value="Unassembled WGS sequence"/>
</dbReference>
<evidence type="ECO:0000259" key="2">
    <source>
        <dbReference type="PROSITE" id="PS51756"/>
    </source>
</evidence>
<accession>A0ABR8RA09</accession>
<sequence length="566" mass="64067">MKVLDVDQLQIGLKDNISMLDRLQTETETIHQNIKGLVGMNEVLKGRGGNSIRAFYEECHLPFLEFFQLFTTEYKRVLQSTENALLSLEPSTAGHMVERYMDGEIEEGLKMISDLTKNLVEATNSIIDQVSDIVSLPHLDDSDVQDGVVRSRTKKDDTLDKLYEFDNTQYTALLTIENGISLMENWVTDIEALMQSGLTDKDFQNNKWNLLSVNSELTVALETQTYPILSCSIKNEHEKLIGTELSADTFNLMKGKLERTVERELFGDFTLINYHEYENGLVIKEYSLKGDGTIYYEIVSEVKEEILSPKEAYKLGEDEYIEYISSLSDGEKELFLRKLMDAQVEEEMKLTKGILDFLILDDVKALFGQDSSLWERGLAAAGFIPVGKLTKLGKLAKLGDNVDDIPTNKIDDVLEARGIKIVDGRVGNKIPVEEFQHIRGASIHNPDASSMTLGKYTPSVKNGKEDWTKPGPDSYIARAGNNSTYFDLGGDWGTIQRKYNLSDQEMFDYLNVPALDDAVASGKAIRFSHNPNDYKGSYLNQEWEYLKKEHGFTELIEEGGMWYAER</sequence>
<gene>
    <name evidence="3" type="ORF">H9650_10980</name>
</gene>
<protein>
    <recommendedName>
        <fullName evidence="2">LXG domain-containing protein</fullName>
    </recommendedName>
</protein>
<comment type="similarity">
    <text evidence="1">In the N-terminal section; belongs to the LXG family.</text>
</comment>
<name>A0ABR8RA09_9BACI</name>
<proteinExistence type="inferred from homology"/>
<keyword evidence="4" id="KW-1185">Reference proteome</keyword>
<evidence type="ECO:0000313" key="4">
    <source>
        <dbReference type="Proteomes" id="UP000640786"/>
    </source>
</evidence>
<feature type="domain" description="LXG" evidence="2">
    <location>
        <begin position="1"/>
        <end position="234"/>
    </location>
</feature>
<dbReference type="RefSeq" id="WP_191697215.1">
    <property type="nucleotide sequence ID" value="NZ_JACSQO010000005.1"/>
</dbReference>
<reference evidence="3 4" key="1">
    <citation type="submission" date="2020-08" db="EMBL/GenBank/DDBJ databases">
        <title>A Genomic Blueprint of the Chicken Gut Microbiome.</title>
        <authorList>
            <person name="Gilroy R."/>
            <person name="Ravi A."/>
            <person name="Getino M."/>
            <person name="Pursley I."/>
            <person name="Horton D.L."/>
            <person name="Alikhan N.-F."/>
            <person name="Baker D."/>
            <person name="Gharbi K."/>
            <person name="Hall N."/>
            <person name="Watson M."/>
            <person name="Adriaenssens E.M."/>
            <person name="Foster-Nyarko E."/>
            <person name="Jarju S."/>
            <person name="Secka A."/>
            <person name="Antonio M."/>
            <person name="Oren A."/>
            <person name="Chaudhuri R."/>
            <person name="La Ragione R.M."/>
            <person name="Hildebrand F."/>
            <person name="Pallen M.J."/>
        </authorList>
    </citation>
    <scope>NUCLEOTIDE SEQUENCE [LARGE SCALE GENOMIC DNA]</scope>
    <source>
        <strain evidence="3 4">Sa2BUA9</strain>
    </source>
</reference>
<organism evidence="3 4">
    <name type="scientific">Psychrobacillus faecigallinarum</name>
    <dbReference type="NCBI Taxonomy" id="2762235"/>
    <lineage>
        <taxon>Bacteria</taxon>
        <taxon>Bacillati</taxon>
        <taxon>Bacillota</taxon>
        <taxon>Bacilli</taxon>
        <taxon>Bacillales</taxon>
        <taxon>Bacillaceae</taxon>
        <taxon>Psychrobacillus</taxon>
    </lineage>
</organism>
<dbReference type="Pfam" id="PF04740">
    <property type="entry name" value="LXG"/>
    <property type="match status" value="1"/>
</dbReference>
<evidence type="ECO:0000313" key="3">
    <source>
        <dbReference type="EMBL" id="MBD7944640.1"/>
    </source>
</evidence>
<dbReference type="InterPro" id="IPR006829">
    <property type="entry name" value="LXG_dom"/>
</dbReference>
<evidence type="ECO:0000256" key="1">
    <source>
        <dbReference type="ARBA" id="ARBA00034117"/>
    </source>
</evidence>
<comment type="caution">
    <text evidence="3">The sequence shown here is derived from an EMBL/GenBank/DDBJ whole genome shotgun (WGS) entry which is preliminary data.</text>
</comment>
<dbReference type="EMBL" id="JACSQO010000005">
    <property type="protein sequence ID" value="MBD7944640.1"/>
    <property type="molecule type" value="Genomic_DNA"/>
</dbReference>
<dbReference type="PROSITE" id="PS51756">
    <property type="entry name" value="LXG"/>
    <property type="match status" value="1"/>
</dbReference>